<protein>
    <submittedName>
        <fullName evidence="2">LamG domain-containing protein</fullName>
    </submittedName>
</protein>
<dbReference type="Pfam" id="PF13385">
    <property type="entry name" value="Laminin_G_3"/>
    <property type="match status" value="2"/>
</dbReference>
<dbReference type="RefSeq" id="WP_303277123.1">
    <property type="nucleotide sequence ID" value="NZ_JAUOEK010000071.1"/>
</dbReference>
<organism evidence="2 3">
    <name type="scientific">Flavivirga aquimarina</name>
    <dbReference type="NCBI Taxonomy" id="2027862"/>
    <lineage>
        <taxon>Bacteria</taxon>
        <taxon>Pseudomonadati</taxon>
        <taxon>Bacteroidota</taxon>
        <taxon>Flavobacteriia</taxon>
        <taxon>Flavobacteriales</taxon>
        <taxon>Flavobacteriaceae</taxon>
        <taxon>Flavivirga</taxon>
    </lineage>
</organism>
<dbReference type="Gene3D" id="2.60.120.200">
    <property type="match status" value="2"/>
</dbReference>
<sequence length="565" mass="60796">MKNNKLTYLIILVALLFQACQDLNHPELGDFPLDPPVITLFTPNLSGTTSIQTPGETGSVTFKFDVTDDLGLSNISLNLNGAEIYSISDFTDNMSFSLDEFVYDDVPLGSHTVELVATDTDSNETIISTTLEIIEQLYSPLFDGEFFYMPFENDYEDLVSASSAVSVGSPTFSGDPFLGVEAFSAPTDSYINFPINQLTEALGAEFSGAFWYKASGDPDRAGIIVVGDDADDRRQGFRLFREGSDTAQTIKMNVGTGTGESWNNGGVIDVTAGEWVHVAFTIAPTETKIYLNGTLVNTATPAGAIDWTNCENITIGAGGATFSYWGHNSDTGSSLDELRFFNKALAQRDVNAMIAQGSKVFNMAFDGDYQEGMSGTDATTVGTPGFAGEAYAGSDAFKSATDSYITFPLATIGLGTEFSAAFRYKVNASPDRSGLIVVGDDADDRRQGFRLFREGSDTEQTIKLNVGTGTGETWNNGGVIDVTAGEWVHVAFTVSETETKVYLDGVLVNTGTMAGPIDFTGCTDLVIGSGGPTFSYWGHLSDESPMDELQFFNKELSEEEIQSMQ</sequence>
<dbReference type="EMBL" id="JAUOEK010000071">
    <property type="protein sequence ID" value="MDO5969431.1"/>
    <property type="molecule type" value="Genomic_DNA"/>
</dbReference>
<gene>
    <name evidence="2" type="ORF">Q4Q35_06395</name>
</gene>
<dbReference type="InterPro" id="IPR013783">
    <property type="entry name" value="Ig-like_fold"/>
</dbReference>
<accession>A0ABT8W8M1</accession>
<evidence type="ECO:0000256" key="1">
    <source>
        <dbReference type="SAM" id="SignalP"/>
    </source>
</evidence>
<dbReference type="PANTHER" id="PTHR42535:SF2">
    <property type="entry name" value="CHROMOSOME UNDETERMINED SCAFFOLD_146, WHOLE GENOME SHOTGUN SEQUENCE"/>
    <property type="match status" value="1"/>
</dbReference>
<dbReference type="PANTHER" id="PTHR42535">
    <property type="entry name" value="OOKINETE PROTEIN, PUTATIVE-RELATED"/>
    <property type="match status" value="1"/>
</dbReference>
<feature type="signal peptide" evidence="1">
    <location>
        <begin position="1"/>
        <end position="24"/>
    </location>
</feature>
<dbReference type="PROSITE" id="PS51257">
    <property type="entry name" value="PROKAR_LIPOPROTEIN"/>
    <property type="match status" value="1"/>
</dbReference>
<dbReference type="Proteomes" id="UP001176883">
    <property type="component" value="Unassembled WGS sequence"/>
</dbReference>
<dbReference type="InterPro" id="IPR013320">
    <property type="entry name" value="ConA-like_dom_sf"/>
</dbReference>
<dbReference type="SUPFAM" id="SSF49899">
    <property type="entry name" value="Concanavalin A-like lectins/glucanases"/>
    <property type="match status" value="2"/>
</dbReference>
<comment type="caution">
    <text evidence="2">The sequence shown here is derived from an EMBL/GenBank/DDBJ whole genome shotgun (WGS) entry which is preliminary data.</text>
</comment>
<dbReference type="Gene3D" id="2.60.40.10">
    <property type="entry name" value="Immunoglobulins"/>
    <property type="match status" value="1"/>
</dbReference>
<keyword evidence="3" id="KW-1185">Reference proteome</keyword>
<evidence type="ECO:0000313" key="3">
    <source>
        <dbReference type="Proteomes" id="UP001176883"/>
    </source>
</evidence>
<name>A0ABT8W8M1_9FLAO</name>
<reference evidence="2" key="1">
    <citation type="submission" date="2023-07" db="EMBL/GenBank/DDBJ databases">
        <title>Two novel species in the genus Flavivirga.</title>
        <authorList>
            <person name="Kwon K."/>
        </authorList>
    </citation>
    <scope>NUCLEOTIDE SEQUENCE</scope>
    <source>
        <strain evidence="2">KCTC 52353</strain>
    </source>
</reference>
<evidence type="ECO:0000313" key="2">
    <source>
        <dbReference type="EMBL" id="MDO5969431.1"/>
    </source>
</evidence>
<keyword evidence="1" id="KW-0732">Signal</keyword>
<feature type="chain" id="PRO_5046391311" evidence="1">
    <location>
        <begin position="25"/>
        <end position="565"/>
    </location>
</feature>
<proteinExistence type="predicted"/>